<feature type="modified residue" description="4-aspartylphosphate" evidence="13">
    <location>
        <position position="2015"/>
    </location>
</feature>
<dbReference type="InterPro" id="IPR036890">
    <property type="entry name" value="HATPase_C_sf"/>
</dbReference>
<dbReference type="eggNOG" id="COG2205">
    <property type="taxonomic scope" value="Bacteria"/>
</dbReference>
<evidence type="ECO:0000256" key="1">
    <source>
        <dbReference type="ARBA" id="ARBA00000085"/>
    </source>
</evidence>
<dbReference type="PROSITE" id="PS50011">
    <property type="entry name" value="PROTEIN_KINASE_DOM"/>
    <property type="match status" value="1"/>
</dbReference>
<keyword evidence="6" id="KW-0547">Nucleotide-binding</keyword>
<dbReference type="SUPFAM" id="SSF55874">
    <property type="entry name" value="ATPase domain of HSP90 chaperone/DNA topoisomerase II/histidine kinase"/>
    <property type="match status" value="1"/>
</dbReference>
<dbReference type="Pfam" id="PF13191">
    <property type="entry name" value="AAA_16"/>
    <property type="match status" value="1"/>
</dbReference>
<keyword evidence="4 13" id="KW-0597">Phosphoprotein</keyword>
<feature type="compositionally biased region" description="Basic and acidic residues" evidence="15">
    <location>
        <begin position="329"/>
        <end position="349"/>
    </location>
</feature>
<dbReference type="InterPro" id="IPR003018">
    <property type="entry name" value="GAF"/>
</dbReference>
<dbReference type="Gene3D" id="3.30.450.20">
    <property type="entry name" value="PAS domain"/>
    <property type="match status" value="1"/>
</dbReference>
<dbReference type="CDD" id="cd14014">
    <property type="entry name" value="STKc_PknB_like"/>
    <property type="match status" value="1"/>
</dbReference>
<dbReference type="InterPro" id="IPR053159">
    <property type="entry name" value="Hybrid_Histidine_Kinase"/>
</dbReference>
<feature type="domain" description="Histidine kinase" evidence="17">
    <location>
        <begin position="1722"/>
        <end position="1940"/>
    </location>
</feature>
<keyword evidence="14" id="KW-0175">Coiled coil</keyword>
<evidence type="ECO:0000256" key="12">
    <source>
        <dbReference type="ARBA" id="ARBA00074306"/>
    </source>
</evidence>
<evidence type="ECO:0000256" key="5">
    <source>
        <dbReference type="ARBA" id="ARBA00022679"/>
    </source>
</evidence>
<dbReference type="CDD" id="cd16922">
    <property type="entry name" value="HATPase_EvgS-ArcB-TorS-like"/>
    <property type="match status" value="1"/>
</dbReference>
<evidence type="ECO:0000256" key="9">
    <source>
        <dbReference type="ARBA" id="ARBA00023012"/>
    </source>
</evidence>
<evidence type="ECO:0000256" key="8">
    <source>
        <dbReference type="ARBA" id="ARBA00022840"/>
    </source>
</evidence>
<feature type="domain" description="PAC" evidence="20">
    <location>
        <begin position="1625"/>
        <end position="1679"/>
    </location>
</feature>
<keyword evidence="7" id="KW-0418">Kinase</keyword>
<dbReference type="SUPFAM" id="SSF52172">
    <property type="entry name" value="CheY-like"/>
    <property type="match status" value="1"/>
</dbReference>
<dbReference type="InterPro" id="IPR001610">
    <property type="entry name" value="PAC"/>
</dbReference>
<keyword evidence="22" id="KW-1185">Reference proteome</keyword>
<dbReference type="Gene3D" id="3.40.50.2300">
    <property type="match status" value="1"/>
</dbReference>
<dbReference type="InterPro" id="IPR000700">
    <property type="entry name" value="PAS-assoc_C"/>
</dbReference>
<evidence type="ECO:0000259" key="17">
    <source>
        <dbReference type="PROSITE" id="PS50109"/>
    </source>
</evidence>
<dbReference type="SUPFAM" id="SSF55785">
    <property type="entry name" value="PYP-like sensor domain (PAS domain)"/>
    <property type="match status" value="1"/>
</dbReference>
<dbReference type="InterPro" id="IPR005467">
    <property type="entry name" value="His_kinase_dom"/>
</dbReference>
<dbReference type="eggNOG" id="COG0745">
    <property type="taxonomic scope" value="Bacteria"/>
</dbReference>
<evidence type="ECO:0000259" key="16">
    <source>
        <dbReference type="PROSITE" id="PS50011"/>
    </source>
</evidence>
<evidence type="ECO:0000256" key="10">
    <source>
        <dbReference type="ARBA" id="ARBA00064003"/>
    </source>
</evidence>
<name>K9VRJ6_9CYAN</name>
<dbReference type="Pfam" id="PF02518">
    <property type="entry name" value="HATPase_c"/>
    <property type="match status" value="1"/>
</dbReference>
<dbReference type="PRINTS" id="PR00344">
    <property type="entry name" value="BCTRLSENSOR"/>
</dbReference>
<evidence type="ECO:0000259" key="19">
    <source>
        <dbReference type="PROSITE" id="PS50112"/>
    </source>
</evidence>
<dbReference type="PROSITE" id="PS50112">
    <property type="entry name" value="PAS"/>
    <property type="match status" value="1"/>
</dbReference>
<comment type="catalytic activity">
    <reaction evidence="1">
        <text>ATP + protein L-histidine = ADP + protein N-phospho-L-histidine.</text>
        <dbReference type="EC" id="2.7.13.3"/>
    </reaction>
</comment>
<dbReference type="SMART" id="SM00387">
    <property type="entry name" value="HATPase_c"/>
    <property type="match status" value="1"/>
</dbReference>
<dbReference type="InterPro" id="IPR011009">
    <property type="entry name" value="Kinase-like_dom_sf"/>
</dbReference>
<dbReference type="eggNOG" id="COG3899">
    <property type="taxonomic scope" value="Bacteria"/>
</dbReference>
<evidence type="ECO:0000313" key="21">
    <source>
        <dbReference type="EMBL" id="AFZ10184.1"/>
    </source>
</evidence>
<reference evidence="21 22" key="1">
    <citation type="submission" date="2012-05" db="EMBL/GenBank/DDBJ databases">
        <title>Finished chromosome of genome of Oscillatoria sp. PCC 7112.</title>
        <authorList>
            <consortium name="US DOE Joint Genome Institute"/>
            <person name="Gugger M."/>
            <person name="Coursin T."/>
            <person name="Rippka R."/>
            <person name="Tandeau De Marsac N."/>
            <person name="Huntemann M."/>
            <person name="Wei C.-L."/>
            <person name="Han J."/>
            <person name="Detter J.C."/>
            <person name="Han C."/>
            <person name="Tapia R."/>
            <person name="Davenport K."/>
            <person name="Daligault H."/>
            <person name="Erkkila T."/>
            <person name="Gu W."/>
            <person name="Munk A.C.C."/>
            <person name="Teshima H."/>
            <person name="Xu Y."/>
            <person name="Chain P."/>
            <person name="Chen A."/>
            <person name="Krypides N."/>
            <person name="Mavromatis K."/>
            <person name="Markowitz V."/>
            <person name="Szeto E."/>
            <person name="Ivanova N."/>
            <person name="Mikhailova N."/>
            <person name="Ovchinnikova G."/>
            <person name="Pagani I."/>
            <person name="Pati A."/>
            <person name="Goodwin L."/>
            <person name="Peters L."/>
            <person name="Pitluck S."/>
            <person name="Woyke T."/>
            <person name="Kerfeld C."/>
        </authorList>
    </citation>
    <scope>NUCLEOTIDE SEQUENCE [LARGE SCALE GENOMIC DNA]</scope>
    <source>
        <strain evidence="21 22">PCC 7112</strain>
    </source>
</reference>
<dbReference type="Gene3D" id="1.10.510.10">
    <property type="entry name" value="Transferase(Phosphotransferase) domain 1"/>
    <property type="match status" value="1"/>
</dbReference>
<evidence type="ECO:0000256" key="4">
    <source>
        <dbReference type="ARBA" id="ARBA00022553"/>
    </source>
</evidence>
<dbReference type="Gene3D" id="3.30.450.40">
    <property type="match status" value="1"/>
</dbReference>
<dbReference type="GO" id="GO:0005524">
    <property type="term" value="F:ATP binding"/>
    <property type="evidence" value="ECO:0007669"/>
    <property type="project" value="UniProtKB-KW"/>
</dbReference>
<dbReference type="SMART" id="SM00388">
    <property type="entry name" value="HisKA"/>
    <property type="match status" value="1"/>
</dbReference>
<keyword evidence="8" id="KW-0067">ATP-binding</keyword>
<organism evidence="21 22">
    <name type="scientific">Phormidium nigroviride PCC 7112</name>
    <dbReference type="NCBI Taxonomy" id="179408"/>
    <lineage>
        <taxon>Bacteria</taxon>
        <taxon>Bacillati</taxon>
        <taxon>Cyanobacteriota</taxon>
        <taxon>Cyanophyceae</taxon>
        <taxon>Oscillatoriophycideae</taxon>
        <taxon>Oscillatoriales</taxon>
        <taxon>Oscillatoriaceae</taxon>
        <taxon>Phormidium</taxon>
    </lineage>
</organism>
<accession>K9VRJ6</accession>
<dbReference type="InterPro" id="IPR036097">
    <property type="entry name" value="HisK_dim/P_sf"/>
</dbReference>
<dbReference type="FunFam" id="1.10.287.130:FF:000002">
    <property type="entry name" value="Two-component osmosensing histidine kinase"/>
    <property type="match status" value="1"/>
</dbReference>
<dbReference type="SUPFAM" id="SSF55781">
    <property type="entry name" value="GAF domain-like"/>
    <property type="match status" value="1"/>
</dbReference>
<dbReference type="InterPro" id="IPR000719">
    <property type="entry name" value="Prot_kinase_dom"/>
</dbReference>
<dbReference type="PROSITE" id="PS50109">
    <property type="entry name" value="HIS_KIN"/>
    <property type="match status" value="1"/>
</dbReference>
<dbReference type="Gene3D" id="3.40.50.300">
    <property type="entry name" value="P-loop containing nucleotide triphosphate hydrolases"/>
    <property type="match status" value="1"/>
</dbReference>
<dbReference type="InterPro" id="IPR027417">
    <property type="entry name" value="P-loop_NTPase"/>
</dbReference>
<dbReference type="GO" id="GO:0000155">
    <property type="term" value="F:phosphorelay sensor kinase activity"/>
    <property type="evidence" value="ECO:0007669"/>
    <property type="project" value="InterPro"/>
</dbReference>
<dbReference type="EC" id="2.7.13.3" evidence="3"/>
<feature type="region of interest" description="Disordered" evidence="15">
    <location>
        <begin position="329"/>
        <end position="367"/>
    </location>
</feature>
<dbReference type="SUPFAM" id="SSF48452">
    <property type="entry name" value="TPR-like"/>
    <property type="match status" value="1"/>
</dbReference>
<dbReference type="HOGENOM" id="CLU_000445_34_2_3"/>
<dbReference type="STRING" id="179408.Osc7112_5990"/>
<evidence type="ECO:0000256" key="7">
    <source>
        <dbReference type="ARBA" id="ARBA00022777"/>
    </source>
</evidence>
<dbReference type="InterPro" id="IPR003661">
    <property type="entry name" value="HisK_dim/P_dom"/>
</dbReference>
<dbReference type="SUPFAM" id="SSF56112">
    <property type="entry name" value="Protein kinase-like (PK-like)"/>
    <property type="match status" value="1"/>
</dbReference>
<dbReference type="CDD" id="cd17546">
    <property type="entry name" value="REC_hyHK_CKI1_RcsC-like"/>
    <property type="match status" value="1"/>
</dbReference>
<dbReference type="eggNOG" id="COG0515">
    <property type="taxonomic scope" value="Bacteria"/>
</dbReference>
<evidence type="ECO:0000256" key="11">
    <source>
        <dbReference type="ARBA" id="ARBA00068150"/>
    </source>
</evidence>
<dbReference type="Gene3D" id="1.10.287.130">
    <property type="match status" value="1"/>
</dbReference>
<dbReference type="RefSeq" id="WP_015179384.1">
    <property type="nucleotide sequence ID" value="NZ_CAWLHL010000001.1"/>
</dbReference>
<evidence type="ECO:0000256" key="3">
    <source>
        <dbReference type="ARBA" id="ARBA00012438"/>
    </source>
</evidence>
<keyword evidence="5" id="KW-0808">Transferase</keyword>
<dbReference type="PROSITE" id="PS50113">
    <property type="entry name" value="PAC"/>
    <property type="match status" value="1"/>
</dbReference>
<dbReference type="InterPro" id="IPR004358">
    <property type="entry name" value="Sig_transdc_His_kin-like_C"/>
</dbReference>
<dbReference type="InterPro" id="IPR011006">
    <property type="entry name" value="CheY-like_superfamily"/>
</dbReference>
<dbReference type="Pfam" id="PF00989">
    <property type="entry name" value="PAS"/>
    <property type="match status" value="1"/>
</dbReference>
<sequence length="2192" mass="245150">MFDCKVDRRLNMLTFPGVEVTDLIYESANSLVYRAFRQPDSLPVVLKVLKENYPTPQELARYRTEYKITQSLNLSGCIKAYELQPYQNTLVMFVEDFGGESLKIWMQQQKFSIAEFLRIAIATTESLQQLHSAHIIHKDINPSNIVFNLASGELKIIDFGISTQLTRENYTIKNPNILEGTLAYMSPEQTGRMNRSLDYRTDFYSLGATFYELLTNKLPFETQDVLELVHSHLAKQPLSPSQVNPEIPQIISDIVMKLMGKNAEERYQSAIGIKADLEKCLNQLHSNNNIPVFPLGCQDISDRFQIPQKLYGREREIDSLLTAFETVSSHRQDATSSHRQDATSSHRQDACATSGHGEDATNGHGQNTSAASSMMLISGYSGIGKSALVQELYKPITQQRGYFISGKFDQYQRNIPYSAIVNAFQDLAKQLLTESEANLNEWREKLLAALGINGQVMIDVIPEIELIIGKQPAPPELGAAEAENRFNFVFQNFIKVFTKPEHPLTIFIDDLQWADGASLKLMQLLMSASSTGLFLIGAYRDNEVSAAHPLMLTIAEIVKNGAKVDRIFLSPLDLSSVTQLISDALNCQEARVNSLAELVFFKTGGNPFFMNEFLKSLYTEGLLQFDFTPLPHQGGTQGGWQWDLEEIQARNFTDNVVELMAGKIQQLPDNTQETLKIAACIGNQFDLKILASLCEKSVEQTADDLYAAVAENLVVLLGNMGDVELEIAGKLPSSQSLEYKFVHDRIQQAAYSLIADRDKPIVHRKIGKMLLQNTPEERREEKIFDIVNQLNFGNELISDLSEKDELAELNLIAGNKAKASAAFQSAFNYLQTGINLLGENSWLVQYNLSLQLHQEAAEIAYLLGDFERMESLGAVVLKNAKTVLGRAKVIEVKMATHAAKNQLDIAINLGLEFLRQLGVKLPAKPNNLDSIIGLLEVKLTLAGKRIEDLANLPQGSDPAKQAALRILSFMATVAYGVAPQLMPLIVFKQVILSVKYGNYPESLHAYAVYGLILCGVVGDIEGGYKFGQLALRMLDQFGKPELKTKVLLPFNDFIRHWKAPAKETLPSLLEAYKSGLETGQVEERACASQTYCGYSYLFGAELSGLEGDIATYGEAIEQSKYDPIIWQIKPLKQSVFNLLGKSENPCYLIGEAYDERTALSLLTEANDRTSIFALHFYKMILCYLFGQYAEAVSNAASTMQYVQSAAGTLQVSYCYFYESLAQLSFYSNASFEERKHCLKTVTANQKKMKKWAHHAPMNHLHKFNLVEAERYRVIGKDARAIDCYDRAISLAKENEYIHEAALAYELAAKFYLSREKELTAKAYMQEARYCYQLWGAAAKVKDLETRYPQLFTIDRPTTKPISTTTSTTGSRSSDSLDIATIMKASEAISGEIVQDKLLSRLMKNLIENVGAQKGYLILESQGKLLIEAEGAINDERITVLQSEPVENCPELSEAIINYVARTKENLVLNDATREGNFTNDPYIKARQPKSILCAALMNQGQLAAIVYLENNLTAQAFTPDRLEVLQLLSGQAAIALTNAKLFSEVKERESRLTQFINAMPIGVTVIDSAGQISYANSTASQLSGINYIPELNSAQFAEIGQAYLAGTNELYPTAQMPIVRSLRGETVKVDDMEFHRPDKIVSLEVSSTPIVDETGKINYAIATFQDITDRKQAEKVLADYNRTLEQQVSDRTLELQREIIERQRAEDAAQAANRAKSTFLANMSHELRTPLNAILGFSQLLNRSSNLLQEQQEHLNIITRSGEHLLELINQVLDLSKIEAGRATLNQTNFDLHRLLDDIENMFQLPAQNKGLQLLVERMVGVPQYVRTDEIKLRQILINLISNAIKFTSEGGIYVKIKNSELAHQIYFEVEDTGAGIDASELDKIFEAFVQTKTGEESQQGTGLGLTIARSFVQLMGGEMTVSSRAGCGTIFKFDIKVNSVESADRQREQPTRRVMAIAPNQPRYRILVADDAFDNRQLLVKLLSAIGFEVYEAKNGREAIEKWEQYSPHLIFMDMRMPVMDGYEATKQIKEGNHRGIAPTENEDFVGVVPPCLPQTAIIAITASSFEEEKAVVLSTGCDDFIRKPFREANIFDVLHKHIGVQFVFEELNAAPTFTENEVNVLTKTAFSELPPELVANLQQAISNLDLEQMQTVISQIREINQPLARASAACIKNFQYEQLLNLIHTLRDET</sequence>
<dbReference type="PROSITE" id="PS50110">
    <property type="entry name" value="RESPONSE_REGULATORY"/>
    <property type="match status" value="1"/>
</dbReference>
<dbReference type="PANTHER" id="PTHR43642:SF1">
    <property type="entry name" value="HYBRID SIGNAL TRANSDUCTION HISTIDINE KINASE G"/>
    <property type="match status" value="1"/>
</dbReference>
<comment type="subunit">
    <text evidence="10">At low DSF concentrations, interacts with RpfF.</text>
</comment>
<dbReference type="CDD" id="cd00130">
    <property type="entry name" value="PAS"/>
    <property type="match status" value="1"/>
</dbReference>
<feature type="domain" description="Protein kinase" evidence="16">
    <location>
        <begin position="18"/>
        <end position="281"/>
    </location>
</feature>
<evidence type="ECO:0000259" key="20">
    <source>
        <dbReference type="PROSITE" id="PS50113"/>
    </source>
</evidence>
<dbReference type="Gene3D" id="3.30.565.10">
    <property type="entry name" value="Histidine kinase-like ATPase, C-terminal domain"/>
    <property type="match status" value="1"/>
</dbReference>
<dbReference type="SMART" id="SM00448">
    <property type="entry name" value="REC"/>
    <property type="match status" value="1"/>
</dbReference>
<dbReference type="InterPro" id="IPR041664">
    <property type="entry name" value="AAA_16"/>
</dbReference>
<dbReference type="EMBL" id="CP003614">
    <property type="protein sequence ID" value="AFZ10184.1"/>
    <property type="molecule type" value="Genomic_DNA"/>
</dbReference>
<dbReference type="Pfam" id="PF00512">
    <property type="entry name" value="HisKA"/>
    <property type="match status" value="1"/>
</dbReference>
<proteinExistence type="inferred from homology"/>
<gene>
    <name evidence="21" type="ORF">Osc7112_5990</name>
</gene>
<dbReference type="SUPFAM" id="SSF52540">
    <property type="entry name" value="P-loop containing nucleoside triphosphate hydrolases"/>
    <property type="match status" value="1"/>
</dbReference>
<feature type="coiled-coil region" evidence="14">
    <location>
        <begin position="1670"/>
        <end position="1715"/>
    </location>
</feature>
<dbReference type="InterPro" id="IPR035965">
    <property type="entry name" value="PAS-like_dom_sf"/>
</dbReference>
<dbReference type="InterPro" id="IPR011990">
    <property type="entry name" value="TPR-like_helical_dom_sf"/>
</dbReference>
<dbReference type="GO" id="GO:0006355">
    <property type="term" value="P:regulation of DNA-templated transcription"/>
    <property type="evidence" value="ECO:0007669"/>
    <property type="project" value="InterPro"/>
</dbReference>
<dbReference type="InterPro" id="IPR029016">
    <property type="entry name" value="GAF-like_dom_sf"/>
</dbReference>
<dbReference type="KEGG" id="oni:Osc7112_5990"/>
<dbReference type="NCBIfam" id="TIGR00229">
    <property type="entry name" value="sensory_box"/>
    <property type="match status" value="1"/>
</dbReference>
<dbReference type="Proteomes" id="UP000010478">
    <property type="component" value="Chromosome"/>
</dbReference>
<dbReference type="eggNOG" id="COG2203">
    <property type="taxonomic scope" value="Bacteria"/>
</dbReference>
<evidence type="ECO:0000256" key="2">
    <source>
        <dbReference type="ARBA" id="ARBA00006402"/>
    </source>
</evidence>
<dbReference type="PATRIC" id="fig|179408.3.peg.7469"/>
<dbReference type="SMART" id="SM00065">
    <property type="entry name" value="GAF"/>
    <property type="match status" value="1"/>
</dbReference>
<dbReference type="Pfam" id="PF00069">
    <property type="entry name" value="Pkinase"/>
    <property type="match status" value="1"/>
</dbReference>
<protein>
    <recommendedName>
        <fullName evidence="12">Circadian input-output histidine kinase CikA</fullName>
        <ecNumber evidence="3">2.7.13.3</ecNumber>
    </recommendedName>
    <alternativeName>
        <fullName evidence="11">Sensory/regulatory protein RpfC</fullName>
    </alternativeName>
</protein>
<evidence type="ECO:0000313" key="22">
    <source>
        <dbReference type="Proteomes" id="UP000010478"/>
    </source>
</evidence>
<comment type="similarity">
    <text evidence="2">In the N-terminal section; belongs to the phytochrome family.</text>
</comment>
<dbReference type="PANTHER" id="PTHR43642">
    <property type="entry name" value="HYBRID SIGNAL TRANSDUCTION HISTIDINE KINASE G"/>
    <property type="match status" value="1"/>
</dbReference>
<evidence type="ECO:0000256" key="14">
    <source>
        <dbReference type="SAM" id="Coils"/>
    </source>
</evidence>
<evidence type="ECO:0000256" key="13">
    <source>
        <dbReference type="PROSITE-ProRule" id="PRU00169"/>
    </source>
</evidence>
<dbReference type="Pfam" id="PF00072">
    <property type="entry name" value="Response_reg"/>
    <property type="match status" value="1"/>
</dbReference>
<evidence type="ECO:0000256" key="6">
    <source>
        <dbReference type="ARBA" id="ARBA00022741"/>
    </source>
</evidence>
<dbReference type="InterPro" id="IPR000014">
    <property type="entry name" value="PAS"/>
</dbReference>
<dbReference type="InterPro" id="IPR001789">
    <property type="entry name" value="Sig_transdc_resp-reg_receiver"/>
</dbReference>
<dbReference type="CDD" id="cd00082">
    <property type="entry name" value="HisKA"/>
    <property type="match status" value="1"/>
</dbReference>
<dbReference type="SMART" id="SM00086">
    <property type="entry name" value="PAC"/>
    <property type="match status" value="1"/>
</dbReference>
<dbReference type="InterPro" id="IPR003594">
    <property type="entry name" value="HATPase_dom"/>
</dbReference>
<evidence type="ECO:0000256" key="15">
    <source>
        <dbReference type="SAM" id="MobiDB-lite"/>
    </source>
</evidence>
<keyword evidence="9" id="KW-0902">Two-component regulatory system</keyword>
<dbReference type="OrthoDB" id="573511at2"/>
<dbReference type="SUPFAM" id="SSF47384">
    <property type="entry name" value="Homodimeric domain of signal transducing histidine kinase"/>
    <property type="match status" value="1"/>
</dbReference>
<feature type="domain" description="PAS" evidence="19">
    <location>
        <begin position="1548"/>
        <end position="1586"/>
    </location>
</feature>
<dbReference type="Pfam" id="PF01590">
    <property type="entry name" value="GAF"/>
    <property type="match status" value="1"/>
</dbReference>
<dbReference type="InterPro" id="IPR013767">
    <property type="entry name" value="PAS_fold"/>
</dbReference>
<dbReference type="FunFam" id="3.30.565.10:FF:000010">
    <property type="entry name" value="Sensor histidine kinase RcsC"/>
    <property type="match status" value="1"/>
</dbReference>
<feature type="domain" description="Response regulatory" evidence="18">
    <location>
        <begin position="1966"/>
        <end position="2100"/>
    </location>
</feature>
<evidence type="ECO:0000259" key="18">
    <source>
        <dbReference type="PROSITE" id="PS50110"/>
    </source>
</evidence>